<keyword evidence="3" id="KW-1185">Reference proteome</keyword>
<gene>
    <name evidence="2" type="ORF">MYCIT1_LOCUS30217</name>
</gene>
<evidence type="ECO:0000313" key="3">
    <source>
        <dbReference type="Proteomes" id="UP001295794"/>
    </source>
</evidence>
<dbReference type="EMBL" id="CAVNYO010000440">
    <property type="protein sequence ID" value="CAK5279893.1"/>
    <property type="molecule type" value="Genomic_DNA"/>
</dbReference>
<feature type="region of interest" description="Disordered" evidence="1">
    <location>
        <begin position="1"/>
        <end position="43"/>
    </location>
</feature>
<organism evidence="2 3">
    <name type="scientific">Mycena citricolor</name>
    <dbReference type="NCBI Taxonomy" id="2018698"/>
    <lineage>
        <taxon>Eukaryota</taxon>
        <taxon>Fungi</taxon>
        <taxon>Dikarya</taxon>
        <taxon>Basidiomycota</taxon>
        <taxon>Agaricomycotina</taxon>
        <taxon>Agaricomycetes</taxon>
        <taxon>Agaricomycetidae</taxon>
        <taxon>Agaricales</taxon>
        <taxon>Marasmiineae</taxon>
        <taxon>Mycenaceae</taxon>
        <taxon>Mycena</taxon>
    </lineage>
</organism>
<feature type="compositionally biased region" description="Polar residues" evidence="1">
    <location>
        <begin position="298"/>
        <end position="307"/>
    </location>
</feature>
<reference evidence="2" key="1">
    <citation type="submission" date="2023-11" db="EMBL/GenBank/DDBJ databases">
        <authorList>
            <person name="De Vega J J."/>
            <person name="De Vega J J."/>
        </authorList>
    </citation>
    <scope>NUCLEOTIDE SEQUENCE</scope>
</reference>
<comment type="caution">
    <text evidence="2">The sequence shown here is derived from an EMBL/GenBank/DDBJ whole genome shotgun (WGS) entry which is preliminary data.</text>
</comment>
<dbReference type="Proteomes" id="UP001295794">
    <property type="component" value="Unassembled WGS sequence"/>
</dbReference>
<name>A0AAD2Q5Z0_9AGAR</name>
<proteinExistence type="predicted"/>
<feature type="compositionally biased region" description="Acidic residues" evidence="1">
    <location>
        <begin position="321"/>
        <end position="331"/>
    </location>
</feature>
<evidence type="ECO:0000313" key="2">
    <source>
        <dbReference type="EMBL" id="CAK5279893.1"/>
    </source>
</evidence>
<protein>
    <submittedName>
        <fullName evidence="2">Uncharacterized protein</fullName>
    </submittedName>
</protein>
<feature type="region of interest" description="Disordered" evidence="1">
    <location>
        <begin position="297"/>
        <end position="348"/>
    </location>
</feature>
<dbReference type="AlphaFoldDB" id="A0AAD2Q5Z0"/>
<feature type="compositionally biased region" description="Basic and acidic residues" evidence="1">
    <location>
        <begin position="1"/>
        <end position="15"/>
    </location>
</feature>
<accession>A0AAD2Q5Z0</accession>
<sequence>MTRSTRSSDKQQVDLKKRKRISDGADEPANKHQRTDIPAYAAKQPISSEEAGKILDVLQHIDSQGLLDRVYPLDSTSPSSTSSNTYSLRTLLSNSQDYSLATLKTAVQNLLPISIQPRVPPPPTAAQQQRFCDLAFSLLDQASFIPVSLEEQSLLPEEQPGESSAKPVGTTSKQYALLQHLPGGDYWSSLANDGVDPRDLATGHAELVALFPAPVDTTTPVAKLGAYVNIRNNVPSRVRKPGIKVATSGAFLDYGPYGSFAPVWVQEGREIGMRQTAEVYAQRAQRYREKLLARQRMAGTTQPNLVETTEKEGVGNRTTPEEEAEDDDMATVEEQKEEQPTASNPVDEMEDILSSDQIASLKSLLSDLELENQVQELLVRNRRALQRLGQLQVDRLREGRTAESLSEGDEELELGNSSESQSESDIIPPPKTLHRLMQTLPRIESHGWRGTLPDRTPGPIPAALHDDSTVKVRPGVPAVAPAPAAVPQYSGYYPTQAGAAPYRYNGTAYTPAAYAATPNGVRTPVQGQHYYPSQATTVPYGYPAGSGWYGNYVPAQPQQTASYSSFFGGATMMTGTPTGTPAPAGKAVANTVLGKSVYANHGQGQFAYAGAAGTQATPVLPSHLRSAVYQPGMQTPG</sequence>
<feature type="region of interest" description="Disordered" evidence="1">
    <location>
        <begin position="398"/>
        <end position="429"/>
    </location>
</feature>
<feature type="compositionally biased region" description="Low complexity" evidence="1">
    <location>
        <begin position="414"/>
        <end position="425"/>
    </location>
</feature>
<evidence type="ECO:0000256" key="1">
    <source>
        <dbReference type="SAM" id="MobiDB-lite"/>
    </source>
</evidence>